<comment type="caution">
    <text evidence="1">The sequence shown here is derived from an EMBL/GenBank/DDBJ whole genome shotgun (WGS) entry which is preliminary data.</text>
</comment>
<name>A0ABT5MD17_9BURK</name>
<keyword evidence="2" id="KW-1185">Reference proteome</keyword>
<accession>A0ABT5MD17</accession>
<reference evidence="1 2" key="1">
    <citation type="submission" date="2023-02" db="EMBL/GenBank/DDBJ databases">
        <title>Bacterial whole genome sequence for Curvibacter sp. HBC28.</title>
        <authorList>
            <person name="Le V."/>
            <person name="Ko S.-R."/>
            <person name="Ahn C.-Y."/>
            <person name="Oh H.-M."/>
        </authorList>
    </citation>
    <scope>NUCLEOTIDE SEQUENCE [LARGE SCALE GENOMIC DNA]</scope>
    <source>
        <strain evidence="1 2">HBC28</strain>
    </source>
</reference>
<evidence type="ECO:0000313" key="1">
    <source>
        <dbReference type="EMBL" id="MDD0813016.1"/>
    </source>
</evidence>
<dbReference type="Proteomes" id="UP001528672">
    <property type="component" value="Unassembled WGS sequence"/>
</dbReference>
<proteinExistence type="predicted"/>
<sequence length="66" mass="6837">MNTAPMTSGLGIGALEAVYDTLAQAIDQAGPGKIELLLVKLALLQAQALGDEQAFQAQVEAALRDL</sequence>
<organism evidence="1 2">
    <name type="scientific">Curvibacter microcysteis</name>
    <dbReference type="NCBI Taxonomy" id="3026419"/>
    <lineage>
        <taxon>Bacteria</taxon>
        <taxon>Pseudomonadati</taxon>
        <taxon>Pseudomonadota</taxon>
        <taxon>Betaproteobacteria</taxon>
        <taxon>Burkholderiales</taxon>
        <taxon>Comamonadaceae</taxon>
        <taxon>Curvibacter</taxon>
    </lineage>
</organism>
<evidence type="ECO:0000313" key="2">
    <source>
        <dbReference type="Proteomes" id="UP001528672"/>
    </source>
</evidence>
<dbReference type="EMBL" id="JAQSIO010000001">
    <property type="protein sequence ID" value="MDD0813016.1"/>
    <property type="molecule type" value="Genomic_DNA"/>
</dbReference>
<gene>
    <name evidence="1" type="ORF">PSQ39_00070</name>
</gene>
<dbReference type="RefSeq" id="WP_273924552.1">
    <property type="nucleotide sequence ID" value="NZ_JAQSIO010000001.1"/>
</dbReference>
<protein>
    <submittedName>
        <fullName evidence="1">DUF2783 domain-containing protein</fullName>
    </submittedName>
</protein>